<accession>X1TIP7</accession>
<dbReference type="InterPro" id="IPR036390">
    <property type="entry name" value="WH_DNA-bd_sf"/>
</dbReference>
<feature type="non-terminal residue" evidence="1">
    <location>
        <position position="1"/>
    </location>
</feature>
<proteinExistence type="predicted"/>
<dbReference type="InterPro" id="IPR036388">
    <property type="entry name" value="WH-like_DNA-bd_sf"/>
</dbReference>
<dbReference type="CDD" id="cd00090">
    <property type="entry name" value="HTH_ARSR"/>
    <property type="match status" value="1"/>
</dbReference>
<dbReference type="Gene3D" id="1.10.10.10">
    <property type="entry name" value="Winged helix-like DNA-binding domain superfamily/Winged helix DNA-binding domain"/>
    <property type="match status" value="1"/>
</dbReference>
<name>X1TIP7_9ZZZZ</name>
<reference evidence="1" key="1">
    <citation type="journal article" date="2014" name="Front. Microbiol.">
        <title>High frequency of phylogenetically diverse reductive dehalogenase-homologous genes in deep subseafloor sedimentary metagenomes.</title>
        <authorList>
            <person name="Kawai M."/>
            <person name="Futagami T."/>
            <person name="Toyoda A."/>
            <person name="Takaki Y."/>
            <person name="Nishi S."/>
            <person name="Hori S."/>
            <person name="Arai W."/>
            <person name="Tsubouchi T."/>
            <person name="Morono Y."/>
            <person name="Uchiyama I."/>
            <person name="Ito T."/>
            <person name="Fujiyama A."/>
            <person name="Inagaki F."/>
            <person name="Takami H."/>
        </authorList>
    </citation>
    <scope>NUCLEOTIDE SEQUENCE</scope>
    <source>
        <strain evidence="1">Expedition CK06-06</strain>
    </source>
</reference>
<evidence type="ECO:0000313" key="1">
    <source>
        <dbReference type="EMBL" id="GAJ05188.1"/>
    </source>
</evidence>
<organism evidence="1">
    <name type="scientific">marine sediment metagenome</name>
    <dbReference type="NCBI Taxonomy" id="412755"/>
    <lineage>
        <taxon>unclassified sequences</taxon>
        <taxon>metagenomes</taxon>
        <taxon>ecological metagenomes</taxon>
    </lineage>
</organism>
<dbReference type="InterPro" id="IPR011991">
    <property type="entry name" value="ArsR-like_HTH"/>
</dbReference>
<dbReference type="AlphaFoldDB" id="X1TIP7"/>
<dbReference type="EMBL" id="BARW01027731">
    <property type="protein sequence ID" value="GAJ05188.1"/>
    <property type="molecule type" value="Genomic_DNA"/>
</dbReference>
<sequence length="201" mass="22797">IEMFDHPGSWKALVKSIVKSYADVLGREDKDNIFEIKLERIIPMAQKFWKKLLTCKEGEVLFECNGAKTVSFKGDGVVGEYTVLNDENIHAIVNRVENERETKVPRISLYNPTNETMRPVARGYWPTGYEHRPGYATSRTVLSFLSSEPRTFTELVKKAPVSKPTLSRRLKNGVKDQLVAKTSEGYQLTAKGLYVRKAGNK</sequence>
<gene>
    <name evidence="1" type="ORF">S12H4_44933</name>
</gene>
<comment type="caution">
    <text evidence="1">The sequence shown here is derived from an EMBL/GenBank/DDBJ whole genome shotgun (WGS) entry which is preliminary data.</text>
</comment>
<dbReference type="SUPFAM" id="SSF46785">
    <property type="entry name" value="Winged helix' DNA-binding domain"/>
    <property type="match status" value="1"/>
</dbReference>
<protein>
    <submittedName>
        <fullName evidence="1">Uncharacterized protein</fullName>
    </submittedName>
</protein>